<feature type="transmembrane region" description="Helical" evidence="7">
    <location>
        <begin position="77"/>
        <end position="96"/>
    </location>
</feature>
<evidence type="ECO:0000256" key="7">
    <source>
        <dbReference type="SAM" id="Phobius"/>
    </source>
</evidence>
<feature type="transmembrane region" description="Helical" evidence="7">
    <location>
        <begin position="12"/>
        <end position="33"/>
    </location>
</feature>
<keyword evidence="4 7" id="KW-1133">Transmembrane helix</keyword>
<evidence type="ECO:0000259" key="8">
    <source>
        <dbReference type="Pfam" id="PF00892"/>
    </source>
</evidence>
<sequence>MDERAVKKWMHGVKPAILMVTVQASFAGVNVVYKLAANDGMNLRLVVAYRLLFATAFISPIALFFERKKRPKLTGMVLFQAFCCGFFGGSLTHNLYLESLALTSATYAAAMLNLAPAITYIMAVSFGLERVVIGRIEGKAKVLGTLIGIGGAMVLTFYKGFEIRMWSTHVDLLHHHSHQPLPANHHPAFSNRTEHGAHVLGSMLAVGSCASYSLWLIIQTKMAERYPCHYSSTALTSLFGSIQAVGFALFTERDWSEWKLGWNIRLLTVAYTGLVASGICVSLIGWCVHKRGPLFASVFNPLMLVLVALAGSFLLDEKLHLGSVLGAGLIVCGLYVVLWGKHREMKRMDQLLIVPSKSNPESDASVQIVITTSRSINTSDNTESDTHHAAADADNNANRASSMVKDGVTQELPNNRGG</sequence>
<dbReference type="InterPro" id="IPR030184">
    <property type="entry name" value="WAT1-related"/>
</dbReference>
<feature type="transmembrane region" description="Helical" evidence="7">
    <location>
        <begin position="45"/>
        <end position="65"/>
    </location>
</feature>
<feature type="transmembrane region" description="Helical" evidence="7">
    <location>
        <begin position="230"/>
        <end position="250"/>
    </location>
</feature>
<feature type="transmembrane region" description="Helical" evidence="7">
    <location>
        <begin position="108"/>
        <end position="128"/>
    </location>
</feature>
<dbReference type="GO" id="GO:0016020">
    <property type="term" value="C:membrane"/>
    <property type="evidence" value="ECO:0007669"/>
    <property type="project" value="UniProtKB-SubCell"/>
</dbReference>
<dbReference type="EMBL" id="JBJKBG010000009">
    <property type="protein sequence ID" value="KAL3724112.1"/>
    <property type="molecule type" value="Genomic_DNA"/>
</dbReference>
<organism evidence="9 10">
    <name type="scientific">Eucalyptus globulus</name>
    <name type="common">Tasmanian blue gum</name>
    <dbReference type="NCBI Taxonomy" id="34317"/>
    <lineage>
        <taxon>Eukaryota</taxon>
        <taxon>Viridiplantae</taxon>
        <taxon>Streptophyta</taxon>
        <taxon>Embryophyta</taxon>
        <taxon>Tracheophyta</taxon>
        <taxon>Spermatophyta</taxon>
        <taxon>Magnoliopsida</taxon>
        <taxon>eudicotyledons</taxon>
        <taxon>Gunneridae</taxon>
        <taxon>Pentapetalae</taxon>
        <taxon>rosids</taxon>
        <taxon>malvids</taxon>
        <taxon>Myrtales</taxon>
        <taxon>Myrtaceae</taxon>
        <taxon>Myrtoideae</taxon>
        <taxon>Eucalypteae</taxon>
        <taxon>Eucalyptus</taxon>
    </lineage>
</organism>
<protein>
    <recommendedName>
        <fullName evidence="8">EamA domain-containing protein</fullName>
    </recommendedName>
</protein>
<evidence type="ECO:0000313" key="9">
    <source>
        <dbReference type="EMBL" id="KAL3724112.1"/>
    </source>
</evidence>
<feature type="transmembrane region" description="Helical" evidence="7">
    <location>
        <begin position="321"/>
        <end position="340"/>
    </location>
</feature>
<name>A0ABD3J9M3_EUCGL</name>
<feature type="transmembrane region" description="Helical" evidence="7">
    <location>
        <begin position="262"/>
        <end position="287"/>
    </location>
</feature>
<dbReference type="InterPro" id="IPR000620">
    <property type="entry name" value="EamA_dom"/>
</dbReference>
<comment type="similarity">
    <text evidence="2">Belongs to the drug/metabolite transporter (DMT) superfamily. Plant drug/metabolite exporter (P-DME) (TC 2.A.7.4) family.</text>
</comment>
<feature type="transmembrane region" description="Helical" evidence="7">
    <location>
        <begin position="140"/>
        <end position="158"/>
    </location>
</feature>
<feature type="domain" description="EamA" evidence="8">
    <location>
        <begin position="200"/>
        <end position="338"/>
    </location>
</feature>
<evidence type="ECO:0000313" key="10">
    <source>
        <dbReference type="Proteomes" id="UP001634007"/>
    </source>
</evidence>
<evidence type="ECO:0000256" key="2">
    <source>
        <dbReference type="ARBA" id="ARBA00007635"/>
    </source>
</evidence>
<gene>
    <name evidence="9" type="ORF">ACJRO7_036176</name>
</gene>
<reference evidence="9 10" key="1">
    <citation type="submission" date="2024-11" db="EMBL/GenBank/DDBJ databases">
        <title>Chromosome-level genome assembly of Eucalyptus globulus Labill. provides insights into its genome evolution.</title>
        <authorList>
            <person name="Li X."/>
        </authorList>
    </citation>
    <scope>NUCLEOTIDE SEQUENCE [LARGE SCALE GENOMIC DNA]</scope>
    <source>
        <strain evidence="9">CL2024</strain>
        <tissue evidence="9">Fresh tender leaves</tissue>
    </source>
</reference>
<dbReference type="Pfam" id="PF00892">
    <property type="entry name" value="EamA"/>
    <property type="match status" value="2"/>
</dbReference>
<keyword evidence="10" id="KW-1185">Reference proteome</keyword>
<dbReference type="PANTHER" id="PTHR31218">
    <property type="entry name" value="WAT1-RELATED PROTEIN"/>
    <property type="match status" value="1"/>
</dbReference>
<proteinExistence type="inferred from homology"/>
<keyword evidence="5 7" id="KW-0472">Membrane</keyword>
<evidence type="ECO:0000256" key="4">
    <source>
        <dbReference type="ARBA" id="ARBA00022989"/>
    </source>
</evidence>
<keyword evidence="3 7" id="KW-0812">Transmembrane</keyword>
<evidence type="ECO:0000256" key="5">
    <source>
        <dbReference type="ARBA" id="ARBA00023136"/>
    </source>
</evidence>
<feature type="domain" description="EamA" evidence="8">
    <location>
        <begin position="16"/>
        <end position="156"/>
    </location>
</feature>
<dbReference type="AlphaFoldDB" id="A0ABD3J9M3"/>
<comment type="subcellular location">
    <subcellularLocation>
        <location evidence="1">Membrane</location>
        <topology evidence="1">Multi-pass membrane protein</topology>
    </subcellularLocation>
</comment>
<feature type="transmembrane region" description="Helical" evidence="7">
    <location>
        <begin position="294"/>
        <end position="315"/>
    </location>
</feature>
<dbReference type="SUPFAM" id="SSF103481">
    <property type="entry name" value="Multidrug resistance efflux transporter EmrE"/>
    <property type="match status" value="2"/>
</dbReference>
<accession>A0ABD3J9M3</accession>
<dbReference type="Proteomes" id="UP001634007">
    <property type="component" value="Unassembled WGS sequence"/>
</dbReference>
<evidence type="ECO:0000256" key="1">
    <source>
        <dbReference type="ARBA" id="ARBA00004141"/>
    </source>
</evidence>
<comment type="caution">
    <text evidence="9">The sequence shown here is derived from an EMBL/GenBank/DDBJ whole genome shotgun (WGS) entry which is preliminary data.</text>
</comment>
<evidence type="ECO:0000256" key="3">
    <source>
        <dbReference type="ARBA" id="ARBA00022692"/>
    </source>
</evidence>
<feature type="region of interest" description="Disordered" evidence="6">
    <location>
        <begin position="377"/>
        <end position="418"/>
    </location>
</feature>
<dbReference type="InterPro" id="IPR037185">
    <property type="entry name" value="EmrE-like"/>
</dbReference>
<feature type="transmembrane region" description="Helical" evidence="7">
    <location>
        <begin position="197"/>
        <end position="218"/>
    </location>
</feature>
<evidence type="ECO:0000256" key="6">
    <source>
        <dbReference type="SAM" id="MobiDB-lite"/>
    </source>
</evidence>